<evidence type="ECO:0000313" key="1">
    <source>
        <dbReference type="EMBL" id="KAJ0042324.1"/>
    </source>
</evidence>
<sequence length="98" mass="10924">MIGTQLEERLGRMKKQEDILQGLGKLLHGQRIIAWGVEQQIAPIHYAQLAASQVSQFMKFDEMSDTSSSQGGLIASGDSLLSELTVLHDNVRRSMFFC</sequence>
<evidence type="ECO:0000313" key="2">
    <source>
        <dbReference type="Proteomes" id="UP001163603"/>
    </source>
</evidence>
<proteinExistence type="predicted"/>
<organism evidence="1 2">
    <name type="scientific">Pistacia integerrima</name>
    <dbReference type="NCBI Taxonomy" id="434235"/>
    <lineage>
        <taxon>Eukaryota</taxon>
        <taxon>Viridiplantae</taxon>
        <taxon>Streptophyta</taxon>
        <taxon>Embryophyta</taxon>
        <taxon>Tracheophyta</taxon>
        <taxon>Spermatophyta</taxon>
        <taxon>Magnoliopsida</taxon>
        <taxon>eudicotyledons</taxon>
        <taxon>Gunneridae</taxon>
        <taxon>Pentapetalae</taxon>
        <taxon>rosids</taxon>
        <taxon>malvids</taxon>
        <taxon>Sapindales</taxon>
        <taxon>Anacardiaceae</taxon>
        <taxon>Pistacia</taxon>
    </lineage>
</organism>
<dbReference type="Proteomes" id="UP001163603">
    <property type="component" value="Chromosome 4"/>
</dbReference>
<name>A0ACC0YUG5_9ROSI</name>
<reference evidence="2" key="1">
    <citation type="journal article" date="2023" name="G3 (Bethesda)">
        <title>Genome assembly and association tests identify interacting loci associated with vigor, precocity, and sex in interspecific pistachio rootstocks.</title>
        <authorList>
            <person name="Palmer W."/>
            <person name="Jacygrad E."/>
            <person name="Sagayaradj S."/>
            <person name="Cavanaugh K."/>
            <person name="Han R."/>
            <person name="Bertier L."/>
            <person name="Beede B."/>
            <person name="Kafkas S."/>
            <person name="Golino D."/>
            <person name="Preece J."/>
            <person name="Michelmore R."/>
        </authorList>
    </citation>
    <scope>NUCLEOTIDE SEQUENCE [LARGE SCALE GENOMIC DNA]</scope>
</reference>
<gene>
    <name evidence="1" type="ORF">Pint_18341</name>
</gene>
<dbReference type="EMBL" id="CM047739">
    <property type="protein sequence ID" value="KAJ0042324.1"/>
    <property type="molecule type" value="Genomic_DNA"/>
</dbReference>
<accession>A0ACC0YUG5</accession>
<keyword evidence="2" id="KW-1185">Reference proteome</keyword>
<comment type="caution">
    <text evidence="1">The sequence shown here is derived from an EMBL/GenBank/DDBJ whole genome shotgun (WGS) entry which is preliminary data.</text>
</comment>
<protein>
    <submittedName>
        <fullName evidence="1">Uncharacterized protein</fullName>
    </submittedName>
</protein>